<dbReference type="InterPro" id="IPR027417">
    <property type="entry name" value="P-loop_NTPase"/>
</dbReference>
<evidence type="ECO:0000259" key="10">
    <source>
        <dbReference type="PROSITE" id="PS50893"/>
    </source>
</evidence>
<keyword evidence="7 9" id="KW-1133">Transmembrane helix</keyword>
<dbReference type="PROSITE" id="PS00211">
    <property type="entry name" value="ABC_TRANSPORTER_1"/>
    <property type="match status" value="1"/>
</dbReference>
<dbReference type="PANTHER" id="PTHR43394:SF1">
    <property type="entry name" value="ATP-BINDING CASSETTE SUB-FAMILY B MEMBER 10, MITOCHONDRIAL"/>
    <property type="match status" value="1"/>
</dbReference>
<sequence>MKQQKNRSPLSKLLIYCKRHLAGLIAVLILSIAGVFLTVFAATFLKELTDYIESASRQASGSLTMADVIDMNVILRLGLTLTGMYLGSAFCSYLQAYLMAGINQSVARRLRTDISAKLGRLPMRYFDGHALGDTLSRVTNDVDTVAQSMASSLSTSLTAAVQLVVVIVMMFLTDPWMTLTAFATVPFSLLVIAFIVRRSQKYFRAQQQRLGALNGCAEEYYSSLELIRAYGAEERALQNFEQGNERLRASMYRANVISAIAHPLTTFISKLGYVAICVVGGILMARGGATLGDLAAFLLYINLFQSPLSQLGQAANLFQSASAAAGRVFEFLEEEEEPQETPAAHIAPEEVKGAVEFRHVSFGYDASHPVLRDFSATVKAGQKVAIVGPTGAGKTTLVNLLMRFYECEGDILIDGVSIKLLSRANVRDLFSMVLQDAWVFGGTLKDNVLYSKQGVPEERIKEAVIASDIYHLVAALPQGAETVIGENSLSGGQKQLVTIARAMIEDAPMLILDEATSNVDTRTERTIQAAMDALTKGRTSFVIAHRLSTIQNADLILVLDHGNIVEQGTHEELLARRGFYANLYNAQFAG</sequence>
<dbReference type="GO" id="GO:0016887">
    <property type="term" value="F:ATP hydrolysis activity"/>
    <property type="evidence" value="ECO:0007669"/>
    <property type="project" value="InterPro"/>
</dbReference>
<comment type="caution">
    <text evidence="12">The sequence shown here is derived from an EMBL/GenBank/DDBJ whole genome shotgun (WGS) entry which is preliminary data.</text>
</comment>
<keyword evidence="5" id="KW-0547">Nucleotide-binding</keyword>
<dbReference type="InterPro" id="IPR003593">
    <property type="entry name" value="AAA+_ATPase"/>
</dbReference>
<dbReference type="InterPro" id="IPR039421">
    <property type="entry name" value="Type_1_exporter"/>
</dbReference>
<dbReference type="AlphaFoldDB" id="A0A9D2H0W9"/>
<dbReference type="PROSITE" id="PS50893">
    <property type="entry name" value="ABC_TRANSPORTER_2"/>
    <property type="match status" value="1"/>
</dbReference>
<evidence type="ECO:0000256" key="7">
    <source>
        <dbReference type="ARBA" id="ARBA00022989"/>
    </source>
</evidence>
<dbReference type="PANTHER" id="PTHR43394">
    <property type="entry name" value="ATP-DEPENDENT PERMEASE MDL1, MITOCHONDRIAL"/>
    <property type="match status" value="1"/>
</dbReference>
<evidence type="ECO:0000313" key="13">
    <source>
        <dbReference type="Proteomes" id="UP000824221"/>
    </source>
</evidence>
<dbReference type="EMBL" id="DXAJ01000057">
    <property type="protein sequence ID" value="HJA02483.1"/>
    <property type="molecule type" value="Genomic_DNA"/>
</dbReference>
<dbReference type="InterPro" id="IPR011527">
    <property type="entry name" value="ABC1_TM_dom"/>
</dbReference>
<dbReference type="PROSITE" id="PS50929">
    <property type="entry name" value="ABC_TM1F"/>
    <property type="match status" value="1"/>
</dbReference>
<dbReference type="GO" id="GO:0015421">
    <property type="term" value="F:ABC-type oligopeptide transporter activity"/>
    <property type="evidence" value="ECO:0007669"/>
    <property type="project" value="TreeGrafter"/>
</dbReference>
<keyword evidence="8 9" id="KW-0472">Membrane</keyword>
<keyword evidence="6 12" id="KW-0067">ATP-binding</keyword>
<evidence type="ECO:0000256" key="8">
    <source>
        <dbReference type="ARBA" id="ARBA00023136"/>
    </source>
</evidence>
<dbReference type="InterPro" id="IPR017871">
    <property type="entry name" value="ABC_transporter-like_CS"/>
</dbReference>
<feature type="domain" description="ABC transmembrane type-1" evidence="11">
    <location>
        <begin position="25"/>
        <end position="320"/>
    </location>
</feature>
<feature type="transmembrane region" description="Helical" evidence="9">
    <location>
        <begin position="21"/>
        <end position="45"/>
    </location>
</feature>
<evidence type="ECO:0000259" key="11">
    <source>
        <dbReference type="PROSITE" id="PS50929"/>
    </source>
</evidence>
<dbReference type="Gene3D" id="3.40.50.300">
    <property type="entry name" value="P-loop containing nucleotide triphosphate hydrolases"/>
    <property type="match status" value="1"/>
</dbReference>
<reference evidence="12" key="2">
    <citation type="submission" date="2021-04" db="EMBL/GenBank/DDBJ databases">
        <authorList>
            <person name="Gilroy R."/>
        </authorList>
    </citation>
    <scope>NUCLEOTIDE SEQUENCE</scope>
    <source>
        <strain evidence="12">CHK156-179</strain>
    </source>
</reference>
<feature type="transmembrane region" description="Helical" evidence="9">
    <location>
        <begin position="178"/>
        <end position="196"/>
    </location>
</feature>
<name>A0A9D2H0W9_9FIRM</name>
<keyword evidence="4 9" id="KW-0812">Transmembrane</keyword>
<comment type="subcellular location">
    <subcellularLocation>
        <location evidence="1">Cell membrane</location>
        <topology evidence="1">Multi-pass membrane protein</topology>
    </subcellularLocation>
</comment>
<dbReference type="CDD" id="cd03254">
    <property type="entry name" value="ABCC_Glucan_exporter_like"/>
    <property type="match status" value="1"/>
</dbReference>
<dbReference type="GO" id="GO:0005886">
    <property type="term" value="C:plasma membrane"/>
    <property type="evidence" value="ECO:0007669"/>
    <property type="project" value="UniProtKB-SubCell"/>
</dbReference>
<proteinExistence type="predicted"/>
<evidence type="ECO:0000256" key="9">
    <source>
        <dbReference type="SAM" id="Phobius"/>
    </source>
</evidence>
<keyword evidence="2" id="KW-0813">Transport</keyword>
<dbReference type="Proteomes" id="UP000824221">
    <property type="component" value="Unassembled WGS sequence"/>
</dbReference>
<dbReference type="SUPFAM" id="SSF90123">
    <property type="entry name" value="ABC transporter transmembrane region"/>
    <property type="match status" value="1"/>
</dbReference>
<protein>
    <submittedName>
        <fullName evidence="12">ABC transporter ATP-binding protein/permease</fullName>
    </submittedName>
</protein>
<evidence type="ECO:0000256" key="2">
    <source>
        <dbReference type="ARBA" id="ARBA00022448"/>
    </source>
</evidence>
<dbReference type="SMART" id="SM00382">
    <property type="entry name" value="AAA"/>
    <property type="match status" value="1"/>
</dbReference>
<evidence type="ECO:0000256" key="6">
    <source>
        <dbReference type="ARBA" id="ARBA00022840"/>
    </source>
</evidence>
<dbReference type="FunFam" id="1.20.1560.10:FF:000011">
    <property type="entry name" value="Multidrug ABC transporter ATP-binding protein"/>
    <property type="match status" value="1"/>
</dbReference>
<gene>
    <name evidence="12" type="ORF">H9797_03775</name>
</gene>
<feature type="domain" description="ABC transporter" evidence="10">
    <location>
        <begin position="355"/>
        <end position="586"/>
    </location>
</feature>
<dbReference type="Pfam" id="PF00664">
    <property type="entry name" value="ABC_membrane"/>
    <property type="match status" value="1"/>
</dbReference>
<evidence type="ECO:0000256" key="5">
    <source>
        <dbReference type="ARBA" id="ARBA00022741"/>
    </source>
</evidence>
<evidence type="ECO:0000313" key="12">
    <source>
        <dbReference type="EMBL" id="HJA02483.1"/>
    </source>
</evidence>
<organism evidence="12 13">
    <name type="scientific">Candidatus Gallimonas gallistercoris</name>
    <dbReference type="NCBI Taxonomy" id="2838602"/>
    <lineage>
        <taxon>Bacteria</taxon>
        <taxon>Bacillati</taxon>
        <taxon>Bacillota</taxon>
        <taxon>Clostridia</taxon>
        <taxon>Candidatus Gallimonas</taxon>
    </lineage>
</organism>
<evidence type="ECO:0000256" key="1">
    <source>
        <dbReference type="ARBA" id="ARBA00004651"/>
    </source>
</evidence>
<accession>A0A9D2H0W9</accession>
<dbReference type="Gene3D" id="1.20.1560.10">
    <property type="entry name" value="ABC transporter type 1, transmembrane domain"/>
    <property type="match status" value="1"/>
</dbReference>
<feature type="transmembrane region" description="Helical" evidence="9">
    <location>
        <begin position="153"/>
        <end position="172"/>
    </location>
</feature>
<dbReference type="SUPFAM" id="SSF52540">
    <property type="entry name" value="P-loop containing nucleoside triphosphate hydrolases"/>
    <property type="match status" value="1"/>
</dbReference>
<dbReference type="InterPro" id="IPR003439">
    <property type="entry name" value="ABC_transporter-like_ATP-bd"/>
</dbReference>
<feature type="transmembrane region" description="Helical" evidence="9">
    <location>
        <begin position="73"/>
        <end position="100"/>
    </location>
</feature>
<feature type="transmembrane region" description="Helical" evidence="9">
    <location>
        <begin position="271"/>
        <end position="301"/>
    </location>
</feature>
<evidence type="ECO:0000256" key="3">
    <source>
        <dbReference type="ARBA" id="ARBA00022475"/>
    </source>
</evidence>
<dbReference type="InterPro" id="IPR036640">
    <property type="entry name" value="ABC1_TM_sf"/>
</dbReference>
<evidence type="ECO:0000256" key="4">
    <source>
        <dbReference type="ARBA" id="ARBA00022692"/>
    </source>
</evidence>
<dbReference type="Pfam" id="PF00005">
    <property type="entry name" value="ABC_tran"/>
    <property type="match status" value="1"/>
</dbReference>
<dbReference type="CDD" id="cd18547">
    <property type="entry name" value="ABC_6TM_Tm288_like"/>
    <property type="match status" value="1"/>
</dbReference>
<dbReference type="GO" id="GO:0005524">
    <property type="term" value="F:ATP binding"/>
    <property type="evidence" value="ECO:0007669"/>
    <property type="project" value="UniProtKB-KW"/>
</dbReference>
<dbReference type="FunFam" id="3.40.50.300:FF:000218">
    <property type="entry name" value="Multidrug ABC transporter ATP-binding protein"/>
    <property type="match status" value="1"/>
</dbReference>
<reference evidence="12" key="1">
    <citation type="journal article" date="2021" name="PeerJ">
        <title>Extensive microbial diversity within the chicken gut microbiome revealed by metagenomics and culture.</title>
        <authorList>
            <person name="Gilroy R."/>
            <person name="Ravi A."/>
            <person name="Getino M."/>
            <person name="Pursley I."/>
            <person name="Horton D.L."/>
            <person name="Alikhan N.F."/>
            <person name="Baker D."/>
            <person name="Gharbi K."/>
            <person name="Hall N."/>
            <person name="Watson M."/>
            <person name="Adriaenssens E.M."/>
            <person name="Foster-Nyarko E."/>
            <person name="Jarju S."/>
            <person name="Secka A."/>
            <person name="Antonio M."/>
            <person name="Oren A."/>
            <person name="Chaudhuri R.R."/>
            <person name="La Ragione R."/>
            <person name="Hildebrand F."/>
            <person name="Pallen M.J."/>
        </authorList>
    </citation>
    <scope>NUCLEOTIDE SEQUENCE</scope>
    <source>
        <strain evidence="12">CHK156-179</strain>
    </source>
</reference>
<keyword evidence="3" id="KW-1003">Cell membrane</keyword>